<dbReference type="PANTHER" id="PTHR11351">
    <property type="entry name" value="ACYL-COA DESATURASE"/>
    <property type="match status" value="1"/>
</dbReference>
<evidence type="ECO:0000256" key="9">
    <source>
        <dbReference type="ARBA" id="ARBA00023136"/>
    </source>
</evidence>
<dbReference type="Pfam" id="PF00173">
    <property type="entry name" value="Cyt-b5"/>
    <property type="match status" value="1"/>
</dbReference>
<evidence type="ECO:0000256" key="6">
    <source>
        <dbReference type="ARBA" id="ARBA00023002"/>
    </source>
</evidence>
<feature type="transmembrane region" description="Helical" evidence="10">
    <location>
        <begin position="70"/>
        <end position="88"/>
    </location>
</feature>
<keyword evidence="5 10" id="KW-1133">Transmembrane helix</keyword>
<organism evidence="12 13">
    <name type="scientific">Capsaspora owczarzaki (strain ATCC 30864)</name>
    <dbReference type="NCBI Taxonomy" id="595528"/>
    <lineage>
        <taxon>Eukaryota</taxon>
        <taxon>Filasterea</taxon>
        <taxon>Capsaspora</taxon>
    </lineage>
</organism>
<dbReference type="STRING" id="595528.A0A0D2VJM7"/>
<dbReference type="GO" id="GO:0005789">
    <property type="term" value="C:endoplasmic reticulum membrane"/>
    <property type="evidence" value="ECO:0007669"/>
    <property type="project" value="TreeGrafter"/>
</dbReference>
<feature type="domain" description="Cytochrome b5 heme-binding" evidence="11">
    <location>
        <begin position="656"/>
        <end position="734"/>
    </location>
</feature>
<evidence type="ECO:0000256" key="10">
    <source>
        <dbReference type="SAM" id="Phobius"/>
    </source>
</evidence>
<evidence type="ECO:0000256" key="1">
    <source>
        <dbReference type="ARBA" id="ARBA00004141"/>
    </source>
</evidence>
<feature type="transmembrane region" description="Helical" evidence="10">
    <location>
        <begin position="100"/>
        <end position="117"/>
    </location>
</feature>
<dbReference type="InterPro" id="IPR015876">
    <property type="entry name" value="Acyl-CoA_DS"/>
</dbReference>
<dbReference type="GO" id="GO:0006636">
    <property type="term" value="P:unsaturated fatty acid biosynthetic process"/>
    <property type="evidence" value="ECO:0007669"/>
    <property type="project" value="TreeGrafter"/>
</dbReference>
<dbReference type="PhylomeDB" id="A0A0D2VJM7"/>
<comment type="similarity">
    <text evidence="2">Belongs to the fatty acid desaturase type 1 family.</text>
</comment>
<dbReference type="GO" id="GO:0004768">
    <property type="term" value="F:stearoyl-CoA 9-desaturase activity"/>
    <property type="evidence" value="ECO:0007669"/>
    <property type="project" value="TreeGrafter"/>
</dbReference>
<dbReference type="Proteomes" id="UP000008743">
    <property type="component" value="Unassembled WGS sequence"/>
</dbReference>
<dbReference type="Gene3D" id="3.10.120.10">
    <property type="entry name" value="Cytochrome b5-like heme/steroid binding domain"/>
    <property type="match status" value="1"/>
</dbReference>
<evidence type="ECO:0000256" key="5">
    <source>
        <dbReference type="ARBA" id="ARBA00022989"/>
    </source>
</evidence>
<accession>A0A0D2VJM7</accession>
<dbReference type="eggNOG" id="KOG0537">
    <property type="taxonomic scope" value="Eukaryota"/>
</dbReference>
<dbReference type="InterPro" id="IPR001199">
    <property type="entry name" value="Cyt_B5-like_heme/steroid-bd"/>
</dbReference>
<feature type="transmembrane region" description="Helical" evidence="10">
    <location>
        <begin position="361"/>
        <end position="381"/>
    </location>
</feature>
<feature type="transmembrane region" description="Helical" evidence="10">
    <location>
        <begin position="387"/>
        <end position="408"/>
    </location>
</feature>
<keyword evidence="8" id="KW-0443">Lipid metabolism</keyword>
<feature type="transmembrane region" description="Helical" evidence="10">
    <location>
        <begin position="46"/>
        <end position="64"/>
    </location>
</feature>
<keyword evidence="4" id="KW-0276">Fatty acid metabolism</keyword>
<dbReference type="SMART" id="SM01117">
    <property type="entry name" value="Cyt-b5"/>
    <property type="match status" value="1"/>
</dbReference>
<feature type="transmembrane region" description="Helical" evidence="10">
    <location>
        <begin position="153"/>
        <end position="172"/>
    </location>
</feature>
<evidence type="ECO:0000313" key="12">
    <source>
        <dbReference type="EMBL" id="KJE90182.1"/>
    </source>
</evidence>
<dbReference type="Pfam" id="PF00487">
    <property type="entry name" value="FA_desaturase"/>
    <property type="match status" value="1"/>
</dbReference>
<feature type="transmembrane region" description="Helical" evidence="10">
    <location>
        <begin position="502"/>
        <end position="524"/>
    </location>
</feature>
<dbReference type="PANTHER" id="PTHR11351:SF29">
    <property type="entry name" value="DELTA 9 FATTY ACID DESATURASE"/>
    <property type="match status" value="1"/>
</dbReference>
<dbReference type="PRINTS" id="PR00075">
    <property type="entry name" value="FACDDSATRASE"/>
</dbReference>
<sequence>MTAAATMDAAVPLSRQSSRDADSLKTLLTLIPTTSARQDLNRFTRLFTATALIGACVAAFYYGLPWFMLPLWWAVYGTALYGLFSVAAACSDDSLTSSKLINRVVGTIALLPVLISFESLKHRRRLVAQAIADSKTTAIHAVDAAVERVGSLWYGWYLSSFVDWIGSAIVFTRDQWYYFVINHVILFAFAAVFFPVMVYLVGYWGLLKFWVGPFLVYHLWMSSSIRVRLAMSVEIRFLQERAEQYKSLIARLEQVPESAVHEISQWLASVRSAAADKNLRIDSWRLRFFDYFFGSDVFGPTPAVSSVFEPVTPASSPVSVADADLNETHANDVAVTSPLDAPSEPIKAPADDKQASLISRINWVTATWLTVTPLLSIYGLATCDWHLKTFVLGFVLYQLGGIGITAGYHRLFSHRSYDAATIPKMILTVMGTSSFEGSVFEWCSDHRAHHRYTDTDRDPYNVNRGFWYAHMGWLLFKNKTRHTFSDISDLQKISWLQFQHRYFALLAMLTGLVLPTLIAGFGWGDWMGGFLIAGVGRTVFLQQCTFFINSLAHFWGDATYSDQRSPRDSYFVSLLTFGEGYHCFHHEFPYDYRNGIRALHYDPGKWVIASMEMLGLAWNLKRFPDEVIEKGKLQMQQKRLNEAKSKIEWGPAIDSLPFITMQDMSNRVAEGAMLLVVDSIVHDVRDFADQHPGGAPLLKSYICKDASLAFNGMSYNHSLAARNILKTLRMARIEDASSEKKTQ</sequence>
<keyword evidence="3 10" id="KW-0812">Transmembrane</keyword>
<dbReference type="CDD" id="cd03505">
    <property type="entry name" value="Delta9-FADS-like"/>
    <property type="match status" value="1"/>
</dbReference>
<dbReference type="InParanoid" id="A0A0D2VJM7"/>
<evidence type="ECO:0000256" key="8">
    <source>
        <dbReference type="ARBA" id="ARBA00023098"/>
    </source>
</evidence>
<dbReference type="eggNOG" id="KOG1600">
    <property type="taxonomic scope" value="Eukaryota"/>
</dbReference>
<dbReference type="EMBL" id="KE346361">
    <property type="protein sequence ID" value="KJE90182.1"/>
    <property type="molecule type" value="Genomic_DNA"/>
</dbReference>
<gene>
    <name evidence="12" type="ORF">CAOG_001528</name>
</gene>
<dbReference type="InterPro" id="IPR036400">
    <property type="entry name" value="Cyt_B5-like_heme/steroid_sf"/>
</dbReference>
<protein>
    <submittedName>
        <fullName evidence="12">Delta 9 fatty acid desaturase</fullName>
    </submittedName>
</protein>
<feature type="transmembrane region" description="Helical" evidence="10">
    <location>
        <begin position="210"/>
        <end position="229"/>
    </location>
</feature>
<dbReference type="PROSITE" id="PS50255">
    <property type="entry name" value="CYTOCHROME_B5_2"/>
    <property type="match status" value="1"/>
</dbReference>
<comment type="subcellular location">
    <subcellularLocation>
        <location evidence="1">Membrane</location>
        <topology evidence="1">Multi-pass membrane protein</topology>
    </subcellularLocation>
</comment>
<name>A0A0D2VJM7_CAPO3</name>
<dbReference type="SUPFAM" id="SSF55856">
    <property type="entry name" value="Cytochrome b5-like heme/steroid binding domain"/>
    <property type="match status" value="1"/>
</dbReference>
<keyword evidence="6" id="KW-0560">Oxidoreductase</keyword>
<evidence type="ECO:0000259" key="11">
    <source>
        <dbReference type="PROSITE" id="PS50255"/>
    </source>
</evidence>
<evidence type="ECO:0000256" key="2">
    <source>
        <dbReference type="ARBA" id="ARBA00009295"/>
    </source>
</evidence>
<evidence type="ECO:0000256" key="4">
    <source>
        <dbReference type="ARBA" id="ARBA00022832"/>
    </source>
</evidence>
<feature type="transmembrane region" description="Helical" evidence="10">
    <location>
        <begin position="184"/>
        <end position="204"/>
    </location>
</feature>
<dbReference type="RefSeq" id="XP_004364396.1">
    <property type="nucleotide sequence ID" value="XM_004364339.2"/>
</dbReference>
<dbReference type="OrthoDB" id="10260134at2759"/>
<keyword evidence="9 10" id="KW-0472">Membrane</keyword>
<reference evidence="12" key="1">
    <citation type="submission" date="2011-02" db="EMBL/GenBank/DDBJ databases">
        <title>The Genome Sequence of Capsaspora owczarzaki ATCC 30864.</title>
        <authorList>
            <consortium name="The Broad Institute Genome Sequencing Platform"/>
            <person name="Russ C."/>
            <person name="Cuomo C."/>
            <person name="Burger G."/>
            <person name="Gray M.W."/>
            <person name="Holland P.W.H."/>
            <person name="King N."/>
            <person name="Lang F.B.F."/>
            <person name="Roger A.J."/>
            <person name="Ruiz-Trillo I."/>
            <person name="Young S.K."/>
            <person name="Zeng Q."/>
            <person name="Gargeya S."/>
            <person name="Alvarado L."/>
            <person name="Berlin A."/>
            <person name="Chapman S.B."/>
            <person name="Chen Z."/>
            <person name="Freedman E."/>
            <person name="Gellesch M."/>
            <person name="Goldberg J."/>
            <person name="Griggs A."/>
            <person name="Gujja S."/>
            <person name="Heilman E."/>
            <person name="Heiman D."/>
            <person name="Howarth C."/>
            <person name="Mehta T."/>
            <person name="Neiman D."/>
            <person name="Pearson M."/>
            <person name="Roberts A."/>
            <person name="Saif S."/>
            <person name="Shea T."/>
            <person name="Shenoy N."/>
            <person name="Sisk P."/>
            <person name="Stolte C."/>
            <person name="Sykes S."/>
            <person name="White J."/>
            <person name="Yandava C."/>
            <person name="Haas B."/>
            <person name="Nusbaum C."/>
            <person name="Birren B."/>
        </authorList>
    </citation>
    <scope>NUCLEOTIDE SEQUENCE</scope>
    <source>
        <strain evidence="12">ATCC 30864</strain>
    </source>
</reference>
<dbReference type="AlphaFoldDB" id="A0A0D2VJM7"/>
<keyword evidence="13" id="KW-1185">Reference proteome</keyword>
<dbReference type="InterPro" id="IPR005804">
    <property type="entry name" value="FA_desaturase_dom"/>
</dbReference>
<keyword evidence="7" id="KW-0408">Iron</keyword>
<evidence type="ECO:0000313" key="13">
    <source>
        <dbReference type="Proteomes" id="UP000008743"/>
    </source>
</evidence>
<dbReference type="GO" id="GO:0005506">
    <property type="term" value="F:iron ion binding"/>
    <property type="evidence" value="ECO:0007669"/>
    <property type="project" value="TreeGrafter"/>
</dbReference>
<dbReference type="OMA" id="HEFPYDY"/>
<evidence type="ECO:0000256" key="3">
    <source>
        <dbReference type="ARBA" id="ARBA00022692"/>
    </source>
</evidence>
<evidence type="ECO:0000256" key="7">
    <source>
        <dbReference type="ARBA" id="ARBA00023004"/>
    </source>
</evidence>
<proteinExistence type="inferred from homology"/>